<dbReference type="CDD" id="cd16917">
    <property type="entry name" value="HATPase_UhpB-NarQ-NarX-like"/>
    <property type="match status" value="1"/>
</dbReference>
<accession>A0A6G3QRM6</accession>
<evidence type="ECO:0000256" key="6">
    <source>
        <dbReference type="ARBA" id="ARBA00022777"/>
    </source>
</evidence>
<dbReference type="GO" id="GO:0046983">
    <property type="term" value="F:protein dimerization activity"/>
    <property type="evidence" value="ECO:0007669"/>
    <property type="project" value="InterPro"/>
</dbReference>
<gene>
    <name evidence="13" type="ORF">G3I53_07920</name>
</gene>
<dbReference type="AlphaFoldDB" id="A0A6G3QRM6"/>
<keyword evidence="7" id="KW-0067">ATP-binding</keyword>
<dbReference type="Pfam" id="PF07730">
    <property type="entry name" value="HisKA_3"/>
    <property type="match status" value="1"/>
</dbReference>
<dbReference type="InterPro" id="IPR050482">
    <property type="entry name" value="Sensor_HK_TwoCompSys"/>
</dbReference>
<dbReference type="Gene3D" id="3.30.565.10">
    <property type="entry name" value="Histidine kinase-like ATPase, C-terminal domain"/>
    <property type="match status" value="1"/>
</dbReference>
<organism evidence="13">
    <name type="scientific">Streptomyces sp. SID14436</name>
    <dbReference type="NCBI Taxonomy" id="2706070"/>
    <lineage>
        <taxon>Bacteria</taxon>
        <taxon>Bacillati</taxon>
        <taxon>Actinomycetota</taxon>
        <taxon>Actinomycetes</taxon>
        <taxon>Kitasatosporales</taxon>
        <taxon>Streptomycetaceae</taxon>
        <taxon>Streptomyces</taxon>
    </lineage>
</organism>
<evidence type="ECO:0000256" key="9">
    <source>
        <dbReference type="SAM" id="MobiDB-lite"/>
    </source>
</evidence>
<dbReference type="EC" id="2.7.13.3" evidence="2"/>
<feature type="region of interest" description="Disordered" evidence="9">
    <location>
        <begin position="69"/>
        <end position="92"/>
    </location>
</feature>
<comment type="caution">
    <text evidence="13">The sequence shown here is derived from an EMBL/GenBank/DDBJ whole genome shotgun (WGS) entry which is preliminary data.</text>
</comment>
<dbReference type="EMBL" id="JAAGMD010000215">
    <property type="protein sequence ID" value="NEA85972.1"/>
    <property type="molecule type" value="Genomic_DNA"/>
</dbReference>
<evidence type="ECO:0000256" key="1">
    <source>
        <dbReference type="ARBA" id="ARBA00000085"/>
    </source>
</evidence>
<dbReference type="GO" id="GO:0005524">
    <property type="term" value="F:ATP binding"/>
    <property type="evidence" value="ECO:0007669"/>
    <property type="project" value="UniProtKB-KW"/>
</dbReference>
<dbReference type="Gene3D" id="1.20.5.1930">
    <property type="match status" value="1"/>
</dbReference>
<protein>
    <recommendedName>
        <fullName evidence="2">histidine kinase</fullName>
        <ecNumber evidence="2">2.7.13.3</ecNumber>
    </recommendedName>
</protein>
<evidence type="ECO:0000256" key="4">
    <source>
        <dbReference type="ARBA" id="ARBA00022679"/>
    </source>
</evidence>
<comment type="catalytic activity">
    <reaction evidence="1">
        <text>ATP + protein L-histidine = ADP + protein N-phospho-L-histidine.</text>
        <dbReference type="EC" id="2.7.13.3"/>
    </reaction>
</comment>
<feature type="transmembrane region" description="Helical" evidence="10">
    <location>
        <begin position="180"/>
        <end position="209"/>
    </location>
</feature>
<evidence type="ECO:0000259" key="12">
    <source>
        <dbReference type="Pfam" id="PF07730"/>
    </source>
</evidence>
<keyword evidence="3" id="KW-0597">Phosphoprotein</keyword>
<dbReference type="InterPro" id="IPR011712">
    <property type="entry name" value="Sig_transdc_His_kin_sub3_dim/P"/>
</dbReference>
<keyword evidence="5" id="KW-0547">Nucleotide-binding</keyword>
<sequence length="469" mass="49040">MRGLPFSAGARSGRRRATARDDLARGRRAALGSSAVHEDGADVVPHDSADAPGGSANILDASADGLGTSADPVAGRSTVPTPASLPRRGPGAPLASWPRRSAGVLLGCATALLGSLYFLVTGAALGAFLLWPRTRAHALRALMAGARRLAGLERLRRTVFFGDRFPEGFRADGHRILRCLAVRCFAGLLCTVVLGLLGLGAVLAGVLVAGVVRGSLGWGELLTQAVLGGVLLFLDVQGLRSLAALDARAVRECFGPSEREVLQQRIEALAASRAAVVRAVDAERRRIERDLHDGVQQRLVALAMLLGRARRSRDPERADALLLQAHEESRDVLTELREVAWRVYPSALDSLGLREALGGVAERCALPLRLRYEVGAPLPRPVETAAYFVVSEAVTNAAKHSGATAVEVRVALTGGRLAVRVEDDGRGGADPSGSGLAGLRGRVGALDGVLHIDSPLGGPTLVSAELPCA</sequence>
<name>A0A6G3QRM6_9ACTN</name>
<evidence type="ECO:0000256" key="10">
    <source>
        <dbReference type="SAM" id="Phobius"/>
    </source>
</evidence>
<feature type="domain" description="Histidine kinase/HSP90-like ATPase" evidence="11">
    <location>
        <begin position="384"/>
        <end position="467"/>
    </location>
</feature>
<feature type="compositionally biased region" description="Basic and acidic residues" evidence="9">
    <location>
        <begin position="36"/>
        <end position="49"/>
    </location>
</feature>
<feature type="domain" description="Signal transduction histidine kinase subgroup 3 dimerisation and phosphoacceptor" evidence="12">
    <location>
        <begin position="283"/>
        <end position="347"/>
    </location>
</feature>
<dbReference type="InterPro" id="IPR003594">
    <property type="entry name" value="HATPase_dom"/>
</dbReference>
<reference evidence="13" key="1">
    <citation type="submission" date="2020-01" db="EMBL/GenBank/DDBJ databases">
        <title>Insect and environment-associated Actinomycetes.</title>
        <authorList>
            <person name="Currrie C."/>
            <person name="Chevrette M."/>
            <person name="Carlson C."/>
            <person name="Stubbendieck R."/>
            <person name="Wendt-Pienkowski E."/>
        </authorList>
    </citation>
    <scope>NUCLEOTIDE SEQUENCE</scope>
    <source>
        <strain evidence="13">SID14436</strain>
    </source>
</reference>
<dbReference type="GO" id="GO:0000155">
    <property type="term" value="F:phosphorelay sensor kinase activity"/>
    <property type="evidence" value="ECO:0007669"/>
    <property type="project" value="InterPro"/>
</dbReference>
<dbReference type="SUPFAM" id="SSF55874">
    <property type="entry name" value="ATPase domain of HSP90 chaperone/DNA topoisomerase II/histidine kinase"/>
    <property type="match status" value="1"/>
</dbReference>
<dbReference type="PANTHER" id="PTHR24421:SF10">
    <property type="entry name" value="NITRATE_NITRITE SENSOR PROTEIN NARQ"/>
    <property type="match status" value="1"/>
</dbReference>
<dbReference type="Pfam" id="PF02518">
    <property type="entry name" value="HATPase_c"/>
    <property type="match status" value="1"/>
</dbReference>
<evidence type="ECO:0000256" key="5">
    <source>
        <dbReference type="ARBA" id="ARBA00022741"/>
    </source>
</evidence>
<feature type="transmembrane region" description="Helical" evidence="10">
    <location>
        <begin position="104"/>
        <end position="131"/>
    </location>
</feature>
<proteinExistence type="predicted"/>
<keyword evidence="4" id="KW-0808">Transferase</keyword>
<dbReference type="InterPro" id="IPR036890">
    <property type="entry name" value="HATPase_C_sf"/>
</dbReference>
<keyword evidence="10" id="KW-0472">Membrane</keyword>
<keyword evidence="10" id="KW-0812">Transmembrane</keyword>
<dbReference type="GO" id="GO:0016020">
    <property type="term" value="C:membrane"/>
    <property type="evidence" value="ECO:0007669"/>
    <property type="project" value="InterPro"/>
</dbReference>
<keyword evidence="10" id="KW-1133">Transmembrane helix</keyword>
<evidence type="ECO:0000313" key="13">
    <source>
        <dbReference type="EMBL" id="NEA85972.1"/>
    </source>
</evidence>
<keyword evidence="8" id="KW-0902">Two-component regulatory system</keyword>
<evidence type="ECO:0000259" key="11">
    <source>
        <dbReference type="Pfam" id="PF02518"/>
    </source>
</evidence>
<feature type="region of interest" description="Disordered" evidence="9">
    <location>
        <begin position="1"/>
        <end position="57"/>
    </location>
</feature>
<keyword evidence="6 13" id="KW-0418">Kinase</keyword>
<evidence type="ECO:0000256" key="2">
    <source>
        <dbReference type="ARBA" id="ARBA00012438"/>
    </source>
</evidence>
<evidence type="ECO:0000256" key="8">
    <source>
        <dbReference type="ARBA" id="ARBA00023012"/>
    </source>
</evidence>
<dbReference type="PANTHER" id="PTHR24421">
    <property type="entry name" value="NITRATE/NITRITE SENSOR PROTEIN NARX-RELATED"/>
    <property type="match status" value="1"/>
</dbReference>
<evidence type="ECO:0000256" key="3">
    <source>
        <dbReference type="ARBA" id="ARBA00022553"/>
    </source>
</evidence>
<evidence type="ECO:0000256" key="7">
    <source>
        <dbReference type="ARBA" id="ARBA00022840"/>
    </source>
</evidence>